<proteinExistence type="predicted"/>
<dbReference type="AlphaFoldDB" id="A0A397UL02"/>
<dbReference type="EMBL" id="QKWP01001283">
    <property type="protein sequence ID" value="RIB10171.1"/>
    <property type="molecule type" value="Genomic_DNA"/>
</dbReference>
<dbReference type="Proteomes" id="UP000266673">
    <property type="component" value="Unassembled WGS sequence"/>
</dbReference>
<evidence type="ECO:0000313" key="2">
    <source>
        <dbReference type="Proteomes" id="UP000266673"/>
    </source>
</evidence>
<comment type="caution">
    <text evidence="1">The sequence shown here is derived from an EMBL/GenBank/DDBJ whole genome shotgun (WGS) entry which is preliminary data.</text>
</comment>
<reference evidence="1 2" key="1">
    <citation type="submission" date="2018-06" db="EMBL/GenBank/DDBJ databases">
        <title>Comparative genomics reveals the genomic features of Rhizophagus irregularis, R. cerebriforme, R. diaphanum and Gigaspora rosea, and their symbiotic lifestyle signature.</title>
        <authorList>
            <person name="Morin E."/>
            <person name="San Clemente H."/>
            <person name="Chen E.C.H."/>
            <person name="De La Providencia I."/>
            <person name="Hainaut M."/>
            <person name="Kuo A."/>
            <person name="Kohler A."/>
            <person name="Murat C."/>
            <person name="Tang N."/>
            <person name="Roy S."/>
            <person name="Loubradou J."/>
            <person name="Henrissat B."/>
            <person name="Grigoriev I.V."/>
            <person name="Corradi N."/>
            <person name="Roux C."/>
            <person name="Martin F.M."/>
        </authorList>
    </citation>
    <scope>NUCLEOTIDE SEQUENCE [LARGE SCALE GENOMIC DNA]</scope>
    <source>
        <strain evidence="1 2">DAOM 194757</strain>
    </source>
</reference>
<accession>A0A397UL02</accession>
<protein>
    <submittedName>
        <fullName evidence="1">Uncharacterized protein</fullName>
    </submittedName>
</protein>
<evidence type="ECO:0000313" key="1">
    <source>
        <dbReference type="EMBL" id="RIB10171.1"/>
    </source>
</evidence>
<gene>
    <name evidence="1" type="ORF">C2G38_2043705</name>
</gene>
<sequence>MALNHAIFYNGNEFSLEETIQTENVYTEHYNTSPAWCQSCDPWKAIQEWTSENEEIENFIKEFQFNSTEYEKVIEWIPFDKLINLQEINEESDLVFTATWVKSV</sequence>
<name>A0A397UL02_9GLOM</name>
<keyword evidence="2" id="KW-1185">Reference proteome</keyword>
<organism evidence="1 2">
    <name type="scientific">Gigaspora rosea</name>
    <dbReference type="NCBI Taxonomy" id="44941"/>
    <lineage>
        <taxon>Eukaryota</taxon>
        <taxon>Fungi</taxon>
        <taxon>Fungi incertae sedis</taxon>
        <taxon>Mucoromycota</taxon>
        <taxon>Glomeromycotina</taxon>
        <taxon>Glomeromycetes</taxon>
        <taxon>Diversisporales</taxon>
        <taxon>Gigasporaceae</taxon>
        <taxon>Gigaspora</taxon>
    </lineage>
</organism>